<accession>A0A9Q3EYM1</accession>
<sequence>MILSLRSILLLGLFITQVFTQRSKSKALVPADKAKKYLCGEKHPDSVNVVELSHGVLQCATEGSAPKNLKKADCMNDELVNQILTDRIKGLEAMIDSCCPSGFFWKFGTRDGGHLTLDLTARGYHEADTCQ</sequence>
<protein>
    <recommendedName>
        <fullName evidence="4">Secreted protein</fullName>
    </recommendedName>
</protein>
<evidence type="ECO:0008006" key="4">
    <source>
        <dbReference type="Google" id="ProtNLM"/>
    </source>
</evidence>
<feature type="signal peptide" evidence="1">
    <location>
        <begin position="1"/>
        <end position="20"/>
    </location>
</feature>
<comment type="caution">
    <text evidence="2">The sequence shown here is derived from an EMBL/GenBank/DDBJ whole genome shotgun (WGS) entry which is preliminary data.</text>
</comment>
<evidence type="ECO:0000313" key="3">
    <source>
        <dbReference type="Proteomes" id="UP000765509"/>
    </source>
</evidence>
<dbReference type="Proteomes" id="UP000765509">
    <property type="component" value="Unassembled WGS sequence"/>
</dbReference>
<feature type="chain" id="PRO_5040344926" description="Secreted protein" evidence="1">
    <location>
        <begin position="21"/>
        <end position="131"/>
    </location>
</feature>
<proteinExistence type="predicted"/>
<evidence type="ECO:0000313" key="2">
    <source>
        <dbReference type="EMBL" id="MBW0526427.1"/>
    </source>
</evidence>
<gene>
    <name evidence="2" type="ORF">O181_066142</name>
</gene>
<dbReference type="AlphaFoldDB" id="A0A9Q3EYM1"/>
<name>A0A9Q3EYM1_9BASI</name>
<dbReference type="EMBL" id="AVOT02032658">
    <property type="protein sequence ID" value="MBW0526427.1"/>
    <property type="molecule type" value="Genomic_DNA"/>
</dbReference>
<keyword evidence="3" id="KW-1185">Reference proteome</keyword>
<reference evidence="2" key="1">
    <citation type="submission" date="2021-03" db="EMBL/GenBank/DDBJ databases">
        <title>Draft genome sequence of rust myrtle Austropuccinia psidii MF-1, a brazilian biotype.</title>
        <authorList>
            <person name="Quecine M.C."/>
            <person name="Pachon D.M.R."/>
            <person name="Bonatelli M.L."/>
            <person name="Correr F.H."/>
            <person name="Franceschini L.M."/>
            <person name="Leite T.F."/>
            <person name="Margarido G.R.A."/>
            <person name="Almeida C.A."/>
            <person name="Ferrarezi J.A."/>
            <person name="Labate C.A."/>
        </authorList>
    </citation>
    <scope>NUCLEOTIDE SEQUENCE</scope>
    <source>
        <strain evidence="2">MF-1</strain>
    </source>
</reference>
<evidence type="ECO:0000256" key="1">
    <source>
        <dbReference type="SAM" id="SignalP"/>
    </source>
</evidence>
<keyword evidence="1" id="KW-0732">Signal</keyword>
<organism evidence="2 3">
    <name type="scientific">Austropuccinia psidii MF-1</name>
    <dbReference type="NCBI Taxonomy" id="1389203"/>
    <lineage>
        <taxon>Eukaryota</taxon>
        <taxon>Fungi</taxon>
        <taxon>Dikarya</taxon>
        <taxon>Basidiomycota</taxon>
        <taxon>Pucciniomycotina</taxon>
        <taxon>Pucciniomycetes</taxon>
        <taxon>Pucciniales</taxon>
        <taxon>Sphaerophragmiaceae</taxon>
        <taxon>Austropuccinia</taxon>
    </lineage>
</organism>